<proteinExistence type="predicted"/>
<reference evidence="1 2" key="1">
    <citation type="submission" date="2015-11" db="EMBL/GenBank/DDBJ databases">
        <title>Long Read and Single Molecule DNA Sequencing Simplifies Genome Assembly and TAL Effector Gene Analysis of Xanthomonas translucens.</title>
        <authorList>
            <person name="Peng Z."/>
            <person name="Hu Y."/>
            <person name="Xie J."/>
            <person name="Potnis N."/>
            <person name="Akhunova A."/>
            <person name="Jones J."/>
            <person name="Liu Z."/>
            <person name="White F."/>
            <person name="Liu S."/>
        </authorList>
    </citation>
    <scope>NUCLEOTIDE SEQUENCE [LARGE SCALE GENOMIC DNA]</scope>
    <source>
        <strain evidence="1 2">B1</strain>
    </source>
</reference>
<name>A0A109HGQ5_XANCT</name>
<accession>A0A109HGQ5</accession>
<comment type="caution">
    <text evidence="1">The sequence shown here is derived from an EMBL/GenBank/DDBJ whole genome shotgun (WGS) entry which is preliminary data.</text>
</comment>
<protein>
    <submittedName>
        <fullName evidence="1">Uncharacterized protein</fullName>
    </submittedName>
</protein>
<sequence length="86" mass="9935">MVNLFLKVANHLLQFVAAFDLLPPLIDEHPSAALLQLVLQVQRCCVLWKIFIFEILALFDKIVDFWQQVRLDPATYGAFCRGQITF</sequence>
<dbReference type="EMBL" id="LNTA01000156">
    <property type="protein sequence ID" value="KWV13242.1"/>
    <property type="molecule type" value="Genomic_DNA"/>
</dbReference>
<evidence type="ECO:0000313" key="2">
    <source>
        <dbReference type="Proteomes" id="UP000055854"/>
    </source>
</evidence>
<gene>
    <name evidence="1" type="ORF">ATB53_16060</name>
</gene>
<dbReference type="Proteomes" id="UP000055854">
    <property type="component" value="Unassembled WGS sequence"/>
</dbReference>
<evidence type="ECO:0000313" key="1">
    <source>
        <dbReference type="EMBL" id="KWV13242.1"/>
    </source>
</evidence>
<dbReference type="AlphaFoldDB" id="A0A109HGQ5"/>
<organism evidence="1 2">
    <name type="scientific">Xanthomonas campestris pv. translucens</name>
    <dbReference type="NCBI Taxonomy" id="343"/>
    <lineage>
        <taxon>Bacteria</taxon>
        <taxon>Pseudomonadati</taxon>
        <taxon>Pseudomonadota</taxon>
        <taxon>Gammaproteobacteria</taxon>
        <taxon>Lysobacterales</taxon>
        <taxon>Lysobacteraceae</taxon>
        <taxon>Xanthomonas</taxon>
        <taxon>Xanthomonas translucens group</taxon>
    </lineage>
</organism>